<dbReference type="InterPro" id="IPR029063">
    <property type="entry name" value="SAM-dependent_MTases_sf"/>
</dbReference>
<comment type="catalytic activity">
    <reaction evidence="10">
        <text>N-terminal L-alanyl-L-prolyl-L-lysyl-[protein] + 3 S-adenosyl-L-methionine = N-terminal N,N,N-trimethyl-L-alanyl-L-prolyl-L-lysyl-[protein] + 3 S-adenosyl-L-homocysteine + 3 H(+)</text>
        <dbReference type="Rhea" id="RHEA:54712"/>
        <dbReference type="Rhea" id="RHEA-COMP:13785"/>
        <dbReference type="Rhea" id="RHEA-COMP:13971"/>
        <dbReference type="ChEBI" id="CHEBI:15378"/>
        <dbReference type="ChEBI" id="CHEBI:57856"/>
        <dbReference type="ChEBI" id="CHEBI:59789"/>
        <dbReference type="ChEBI" id="CHEBI:138057"/>
        <dbReference type="ChEBI" id="CHEBI:138315"/>
        <dbReference type="EC" id="2.1.1.244"/>
    </reaction>
</comment>
<dbReference type="GO" id="GO:0032259">
    <property type="term" value="P:methylation"/>
    <property type="evidence" value="ECO:0007669"/>
    <property type="project" value="UniProtKB-KW"/>
</dbReference>
<dbReference type="PIRSF" id="PIRSF016958">
    <property type="entry name" value="DUF858_MeTrfase_lik"/>
    <property type="match status" value="1"/>
</dbReference>
<gene>
    <name evidence="13" type="ORF">PgNI_09057</name>
</gene>
<dbReference type="Proteomes" id="UP000515153">
    <property type="component" value="Chromosome V"/>
</dbReference>
<dbReference type="GO" id="GO:0071885">
    <property type="term" value="F:N-terminal protein N-methyltransferase activity"/>
    <property type="evidence" value="ECO:0007669"/>
    <property type="project" value="UniProtKB-EC"/>
</dbReference>
<accession>A0A6P8AUI8</accession>
<comment type="catalytic activity">
    <reaction evidence="8">
        <text>N-terminal L-seryl-L-prolyl-L-lysyl-[protein] + 3 S-adenosyl-L-methionine = N-terminal N,N,N-trimethyl-L-seryl-L-prolyl-L-lysyl-[protein] + 3 S-adenosyl-L-homocysteine + 3 H(+)</text>
        <dbReference type="Rhea" id="RHEA:54724"/>
        <dbReference type="Rhea" id="RHEA-COMP:13789"/>
        <dbReference type="Rhea" id="RHEA-COMP:13973"/>
        <dbReference type="ChEBI" id="CHEBI:15378"/>
        <dbReference type="ChEBI" id="CHEBI:57856"/>
        <dbReference type="ChEBI" id="CHEBI:59789"/>
        <dbReference type="ChEBI" id="CHEBI:138061"/>
        <dbReference type="ChEBI" id="CHEBI:138317"/>
        <dbReference type="EC" id="2.1.1.244"/>
    </reaction>
</comment>
<reference evidence="12 13" key="1">
    <citation type="journal article" date="2019" name="Mol. Biol. Evol.">
        <title>Blast fungal genomes show frequent chromosomal changes, gene gains and losses, and effector gene turnover.</title>
        <authorList>
            <person name="Gomez Luciano L.B."/>
            <person name="Jason Tsai I."/>
            <person name="Chuma I."/>
            <person name="Tosa Y."/>
            <person name="Chen Y.H."/>
            <person name="Li J.Y."/>
            <person name="Li M.Y."/>
            <person name="Jade Lu M.Y."/>
            <person name="Nakayashiki H."/>
            <person name="Li W.H."/>
        </authorList>
    </citation>
    <scope>NUCLEOTIDE SEQUENCE [LARGE SCALE GENOMIC DNA]</scope>
    <source>
        <strain evidence="12 13">NI907</strain>
    </source>
</reference>
<organism evidence="12 13">
    <name type="scientific">Pyricularia grisea</name>
    <name type="common">Crabgrass-specific blast fungus</name>
    <name type="synonym">Magnaporthe grisea</name>
    <dbReference type="NCBI Taxonomy" id="148305"/>
    <lineage>
        <taxon>Eukaryota</taxon>
        <taxon>Fungi</taxon>
        <taxon>Dikarya</taxon>
        <taxon>Ascomycota</taxon>
        <taxon>Pezizomycotina</taxon>
        <taxon>Sordariomycetes</taxon>
        <taxon>Sordariomycetidae</taxon>
        <taxon>Magnaporthales</taxon>
        <taxon>Pyriculariaceae</taxon>
        <taxon>Pyricularia</taxon>
    </lineage>
</organism>
<proteinExistence type="inferred from homology"/>
<reference evidence="13" key="2">
    <citation type="submission" date="2019-10" db="EMBL/GenBank/DDBJ databases">
        <authorList>
            <consortium name="NCBI Genome Project"/>
        </authorList>
    </citation>
    <scope>NUCLEOTIDE SEQUENCE</scope>
    <source>
        <strain evidence="13">NI907</strain>
    </source>
</reference>
<evidence type="ECO:0000256" key="5">
    <source>
        <dbReference type="ARBA" id="ARBA00039112"/>
    </source>
</evidence>
<evidence type="ECO:0000256" key="7">
    <source>
        <dbReference type="ARBA" id="ARBA00043129"/>
    </source>
</evidence>
<evidence type="ECO:0000256" key="9">
    <source>
        <dbReference type="ARBA" id="ARBA00047885"/>
    </source>
</evidence>
<dbReference type="GeneID" id="41963955"/>
<evidence type="ECO:0000313" key="12">
    <source>
        <dbReference type="Proteomes" id="UP000515153"/>
    </source>
</evidence>
<dbReference type="Pfam" id="PF05891">
    <property type="entry name" value="Methyltransf_PK"/>
    <property type="match status" value="1"/>
</dbReference>
<evidence type="ECO:0000256" key="3">
    <source>
        <dbReference type="ARBA" id="ARBA00022679"/>
    </source>
</evidence>
<keyword evidence="2" id="KW-0489">Methyltransferase</keyword>
<feature type="binding site" evidence="11">
    <location>
        <position position="79"/>
    </location>
    <ligand>
        <name>S-adenosyl-L-methionine</name>
        <dbReference type="ChEBI" id="CHEBI:59789"/>
    </ligand>
</feature>
<evidence type="ECO:0000256" key="4">
    <source>
        <dbReference type="ARBA" id="ARBA00022691"/>
    </source>
</evidence>
<dbReference type="EC" id="2.1.1.244" evidence="5"/>
<name>A0A6P8AUI8_PYRGI</name>
<feature type="binding site" evidence="11">
    <location>
        <position position="84"/>
    </location>
    <ligand>
        <name>S-adenosyl-L-methionine</name>
        <dbReference type="ChEBI" id="CHEBI:59789"/>
    </ligand>
</feature>
<keyword evidence="3" id="KW-0808">Transferase</keyword>
<dbReference type="GO" id="GO:0005737">
    <property type="term" value="C:cytoplasm"/>
    <property type="evidence" value="ECO:0007669"/>
    <property type="project" value="TreeGrafter"/>
</dbReference>
<keyword evidence="12" id="KW-1185">Reference proteome</keyword>
<dbReference type="Gene3D" id="3.40.50.150">
    <property type="entry name" value="Vaccinia Virus protein VP39"/>
    <property type="match status" value="1"/>
</dbReference>
<protein>
    <recommendedName>
        <fullName evidence="6">Alpha N-terminal protein methyltransferase 1</fullName>
        <ecNumber evidence="5">2.1.1.244</ecNumber>
    </recommendedName>
    <alternativeName>
        <fullName evidence="7">X-Pro-Lys N-terminal protein methyltransferase 1</fullName>
    </alternativeName>
</protein>
<dbReference type="AlphaFoldDB" id="A0A6P8AUI8"/>
<evidence type="ECO:0000256" key="8">
    <source>
        <dbReference type="ARBA" id="ARBA00047306"/>
    </source>
</evidence>
<dbReference type="SUPFAM" id="SSF53335">
    <property type="entry name" value="S-adenosyl-L-methionine-dependent methyltransferases"/>
    <property type="match status" value="1"/>
</dbReference>
<feature type="binding site" evidence="11">
    <location>
        <position position="141"/>
    </location>
    <ligand>
        <name>S-adenosyl-L-methionine</name>
        <dbReference type="ChEBI" id="CHEBI:59789"/>
    </ligand>
</feature>
<evidence type="ECO:0000256" key="1">
    <source>
        <dbReference type="ARBA" id="ARBA00009059"/>
    </source>
</evidence>
<sequence>MEPDHSPTDSGYLIDKEQSIRYWEDANADDDGMLGGVSSVAGFSSTSKVDIQGSRGFLAKLGIGRASNRRTVECALEGGAGIGRVTGGLLSTLASHIDIIEPVAKFNTKLRENACVRQIFNVGLEEWLPADGVLYDLVWIQWCVGYLTDEHLVGFLMRCQQALRPENGVIVMKENISTSDADYFDDTDNSLTREDSKFRNIFCQAGLRIIRTELQRGLSAGSPRKLLPVRMYALKPRLC</sequence>
<dbReference type="RefSeq" id="XP_030978560.1">
    <property type="nucleotide sequence ID" value="XM_031129047.1"/>
</dbReference>
<dbReference type="KEGG" id="pgri:PgNI_09057"/>
<dbReference type="PANTHER" id="PTHR12753:SF0">
    <property type="entry name" value="ALPHA N-TERMINAL PROTEIN METHYLTRANSFERASE 1"/>
    <property type="match status" value="1"/>
</dbReference>
<evidence type="ECO:0000256" key="11">
    <source>
        <dbReference type="PIRSR" id="PIRSR016958-1"/>
    </source>
</evidence>
<dbReference type="InterPro" id="IPR008576">
    <property type="entry name" value="MeTrfase_NTM1"/>
</dbReference>
<comment type="catalytic activity">
    <reaction evidence="9">
        <text>N-terminal L-prolyl-L-prolyl-L-lysyl-[protein] + 2 S-adenosyl-L-methionine = N-terminal N,N-dimethyl-L-prolyl-L-prolyl-L-lysyl-[protein] + 2 S-adenosyl-L-homocysteine + 2 H(+)</text>
        <dbReference type="Rhea" id="RHEA:54736"/>
        <dbReference type="Rhea" id="RHEA-COMP:13787"/>
        <dbReference type="Rhea" id="RHEA-COMP:13974"/>
        <dbReference type="ChEBI" id="CHEBI:15378"/>
        <dbReference type="ChEBI" id="CHEBI:57856"/>
        <dbReference type="ChEBI" id="CHEBI:59789"/>
        <dbReference type="ChEBI" id="CHEBI:138059"/>
        <dbReference type="ChEBI" id="CHEBI:138318"/>
        <dbReference type="EC" id="2.1.1.244"/>
    </reaction>
</comment>
<keyword evidence="4 11" id="KW-0949">S-adenosyl-L-methionine</keyword>
<comment type="similarity">
    <text evidence="1">Belongs to the methyltransferase superfamily. NTM1 family.</text>
</comment>
<evidence type="ECO:0000313" key="13">
    <source>
        <dbReference type="RefSeq" id="XP_030978560.1"/>
    </source>
</evidence>
<reference evidence="13" key="3">
    <citation type="submission" date="2025-08" db="UniProtKB">
        <authorList>
            <consortium name="RefSeq"/>
        </authorList>
    </citation>
    <scope>IDENTIFICATION</scope>
    <source>
        <strain evidence="13">NI907</strain>
    </source>
</reference>
<evidence type="ECO:0000256" key="2">
    <source>
        <dbReference type="ARBA" id="ARBA00022603"/>
    </source>
</evidence>
<evidence type="ECO:0000256" key="6">
    <source>
        <dbReference type="ARBA" id="ARBA00039449"/>
    </source>
</evidence>
<evidence type="ECO:0000256" key="10">
    <source>
        <dbReference type="ARBA" id="ARBA00048167"/>
    </source>
</evidence>
<dbReference type="PANTHER" id="PTHR12753">
    <property type="entry name" value="AD-003 - RELATED"/>
    <property type="match status" value="1"/>
</dbReference>